<dbReference type="GO" id="GO:0031267">
    <property type="term" value="F:small GTPase binding"/>
    <property type="evidence" value="ECO:0007669"/>
    <property type="project" value="TreeGrafter"/>
</dbReference>
<dbReference type="InterPro" id="IPR027038">
    <property type="entry name" value="RanGap"/>
</dbReference>
<comment type="caution">
    <text evidence="5">The sequence shown here is derived from an EMBL/GenBank/DDBJ whole genome shotgun (WGS) entry which is preliminary data.</text>
</comment>
<dbReference type="GO" id="GO:0006913">
    <property type="term" value="P:nucleocytoplasmic transport"/>
    <property type="evidence" value="ECO:0007669"/>
    <property type="project" value="TreeGrafter"/>
</dbReference>
<dbReference type="GO" id="GO:0005829">
    <property type="term" value="C:cytosol"/>
    <property type="evidence" value="ECO:0007669"/>
    <property type="project" value="TreeGrafter"/>
</dbReference>
<name>A0AAW2Z601_9EUKA</name>
<dbReference type="GO" id="GO:0005634">
    <property type="term" value="C:nucleus"/>
    <property type="evidence" value="ECO:0007669"/>
    <property type="project" value="TreeGrafter"/>
</dbReference>
<dbReference type="InterPro" id="IPR032675">
    <property type="entry name" value="LRR_dom_sf"/>
</dbReference>
<dbReference type="Gene3D" id="3.80.10.10">
    <property type="entry name" value="Ribonuclease Inhibitor"/>
    <property type="match status" value="1"/>
</dbReference>
<evidence type="ECO:0000313" key="5">
    <source>
        <dbReference type="EMBL" id="KAL0484116.1"/>
    </source>
</evidence>
<organism evidence="5 6">
    <name type="scientific">Acrasis kona</name>
    <dbReference type="NCBI Taxonomy" id="1008807"/>
    <lineage>
        <taxon>Eukaryota</taxon>
        <taxon>Discoba</taxon>
        <taxon>Heterolobosea</taxon>
        <taxon>Tetramitia</taxon>
        <taxon>Eutetramitia</taxon>
        <taxon>Acrasidae</taxon>
        <taxon>Acrasis</taxon>
    </lineage>
</organism>
<evidence type="ECO:0000256" key="1">
    <source>
        <dbReference type="ARBA" id="ARBA00022468"/>
    </source>
</evidence>
<dbReference type="PANTHER" id="PTHR24113">
    <property type="entry name" value="RAN GTPASE-ACTIVATING PROTEIN 1"/>
    <property type="match status" value="1"/>
</dbReference>
<dbReference type="Pfam" id="PF13516">
    <property type="entry name" value="LRR_6"/>
    <property type="match status" value="3"/>
</dbReference>
<dbReference type="SUPFAM" id="SSF52047">
    <property type="entry name" value="RNI-like"/>
    <property type="match status" value="1"/>
</dbReference>
<accession>A0AAW2Z601</accession>
<dbReference type="AlphaFoldDB" id="A0AAW2Z601"/>
<dbReference type="GO" id="GO:0005096">
    <property type="term" value="F:GTPase activator activity"/>
    <property type="evidence" value="ECO:0007669"/>
    <property type="project" value="UniProtKB-KW"/>
</dbReference>
<dbReference type="EMBL" id="JAOPGA020001024">
    <property type="protein sequence ID" value="KAL0484116.1"/>
    <property type="molecule type" value="Genomic_DNA"/>
</dbReference>
<dbReference type="Proteomes" id="UP001431209">
    <property type="component" value="Unassembled WGS sequence"/>
</dbReference>
<sequence>MSSAELLDTSPTDSNDVGCDTPKTAVKRTMFQESIEVQLQQNPTFLKFNYGLFSAQEMFQLTSTILTSPSCTVRYLDLIGNRLGDAGVNTIAESLKTNTTINYLNLSMNDISSDGVKNMCDVLSNKTRTDTNRSLEHLDLSINRLGDAGVACILEMLRNNDTLITINLRSNKVKSQQGVNCLLEIAALTKISDDSILKDVFV</sequence>
<keyword evidence="1" id="KW-0343">GTPase activation</keyword>
<evidence type="ECO:0000256" key="3">
    <source>
        <dbReference type="ARBA" id="ARBA00022737"/>
    </source>
</evidence>
<protein>
    <submittedName>
        <fullName evidence="5">NLRC3</fullName>
    </submittedName>
</protein>
<dbReference type="InterPro" id="IPR001611">
    <property type="entry name" value="Leu-rich_rpt"/>
</dbReference>
<keyword evidence="6" id="KW-1185">Reference proteome</keyword>
<evidence type="ECO:0000256" key="4">
    <source>
        <dbReference type="SAM" id="MobiDB-lite"/>
    </source>
</evidence>
<keyword evidence="3" id="KW-0677">Repeat</keyword>
<feature type="region of interest" description="Disordered" evidence="4">
    <location>
        <begin position="1"/>
        <end position="20"/>
    </location>
</feature>
<feature type="compositionally biased region" description="Polar residues" evidence="4">
    <location>
        <begin position="1"/>
        <end position="15"/>
    </location>
</feature>
<proteinExistence type="predicted"/>
<keyword evidence="2" id="KW-0433">Leucine-rich repeat</keyword>
<reference evidence="5 6" key="1">
    <citation type="submission" date="2024-03" db="EMBL/GenBank/DDBJ databases">
        <title>The Acrasis kona genome and developmental transcriptomes reveal deep origins of eukaryotic multicellular pathways.</title>
        <authorList>
            <person name="Sheikh S."/>
            <person name="Fu C.-J."/>
            <person name="Brown M.W."/>
            <person name="Baldauf S.L."/>
        </authorList>
    </citation>
    <scope>NUCLEOTIDE SEQUENCE [LARGE SCALE GENOMIC DNA]</scope>
    <source>
        <strain evidence="5 6">ATCC MYA-3509</strain>
    </source>
</reference>
<dbReference type="SMART" id="SM00368">
    <property type="entry name" value="LRR_RI"/>
    <property type="match status" value="3"/>
</dbReference>
<dbReference type="PANTHER" id="PTHR24113:SF12">
    <property type="entry name" value="RAN GTPASE-ACTIVATING PROTEIN 1"/>
    <property type="match status" value="1"/>
</dbReference>
<dbReference type="GO" id="GO:0048471">
    <property type="term" value="C:perinuclear region of cytoplasm"/>
    <property type="evidence" value="ECO:0007669"/>
    <property type="project" value="TreeGrafter"/>
</dbReference>
<evidence type="ECO:0000256" key="2">
    <source>
        <dbReference type="ARBA" id="ARBA00022614"/>
    </source>
</evidence>
<gene>
    <name evidence="5" type="ORF">AKO1_004933</name>
</gene>
<evidence type="ECO:0000313" key="6">
    <source>
        <dbReference type="Proteomes" id="UP001431209"/>
    </source>
</evidence>